<keyword evidence="6" id="KW-0539">Nucleus</keyword>
<evidence type="ECO:0000256" key="4">
    <source>
        <dbReference type="ARBA" id="ARBA00023125"/>
    </source>
</evidence>
<reference evidence="7" key="1">
    <citation type="journal article" date="2019" name="Beilstein J. Org. Chem.">
        <title>Nanangenines: drimane sesquiterpenoids as the dominant metabolite cohort of a novel Australian fungus, Aspergillus nanangensis.</title>
        <authorList>
            <person name="Lacey H.J."/>
            <person name="Gilchrist C.L.M."/>
            <person name="Crombie A."/>
            <person name="Kalaitzis J.A."/>
            <person name="Vuong D."/>
            <person name="Rutledge P.J."/>
            <person name="Turner P."/>
            <person name="Pitt J.I."/>
            <person name="Lacey E."/>
            <person name="Chooi Y.H."/>
            <person name="Piggott A.M."/>
        </authorList>
    </citation>
    <scope>NUCLEOTIDE SEQUENCE</scope>
    <source>
        <strain evidence="7">MST-FP2251</strain>
    </source>
</reference>
<gene>
    <name evidence="7" type="ORF">FE257_005863</name>
</gene>
<dbReference type="CDD" id="cd12148">
    <property type="entry name" value="fungal_TF_MHR"/>
    <property type="match status" value="1"/>
</dbReference>
<keyword evidence="8" id="KW-1185">Reference proteome</keyword>
<keyword evidence="5" id="KW-0804">Transcription</keyword>
<dbReference type="Proteomes" id="UP001194746">
    <property type="component" value="Unassembled WGS sequence"/>
</dbReference>
<evidence type="ECO:0008006" key="9">
    <source>
        <dbReference type="Google" id="ProtNLM"/>
    </source>
</evidence>
<evidence type="ECO:0000256" key="3">
    <source>
        <dbReference type="ARBA" id="ARBA00023015"/>
    </source>
</evidence>
<keyword evidence="2" id="KW-0862">Zinc</keyword>
<reference evidence="7" key="2">
    <citation type="submission" date="2020-02" db="EMBL/GenBank/DDBJ databases">
        <authorList>
            <person name="Gilchrist C.L.M."/>
            <person name="Chooi Y.-H."/>
        </authorList>
    </citation>
    <scope>NUCLEOTIDE SEQUENCE</scope>
    <source>
        <strain evidence="7">MST-FP2251</strain>
    </source>
</reference>
<keyword evidence="4" id="KW-0238">DNA-binding</keyword>
<name>A0AAD4GWF1_ASPNN</name>
<dbReference type="PANTHER" id="PTHR31845">
    <property type="entry name" value="FINGER DOMAIN PROTEIN, PUTATIVE-RELATED"/>
    <property type="match status" value="1"/>
</dbReference>
<dbReference type="PANTHER" id="PTHR31845:SF21">
    <property type="entry name" value="REGULATORY PROTEIN LEU3"/>
    <property type="match status" value="1"/>
</dbReference>
<dbReference type="GO" id="GO:0000976">
    <property type="term" value="F:transcription cis-regulatory region binding"/>
    <property type="evidence" value="ECO:0007669"/>
    <property type="project" value="TreeGrafter"/>
</dbReference>
<keyword evidence="3" id="KW-0805">Transcription regulation</keyword>
<comment type="caution">
    <text evidence="7">The sequence shown here is derived from an EMBL/GenBank/DDBJ whole genome shotgun (WGS) entry which is preliminary data.</text>
</comment>
<proteinExistence type="predicted"/>
<evidence type="ECO:0000256" key="6">
    <source>
        <dbReference type="ARBA" id="ARBA00023242"/>
    </source>
</evidence>
<comment type="subcellular location">
    <subcellularLocation>
        <location evidence="1">Nucleus</location>
    </subcellularLocation>
</comment>
<sequence length="566" mass="63539">MNQNISCKFDTKFKRQRVRGSLEKVTKENERLRHLVHTSETAHAELNSSLPPASDDADSPSLRQEAAAFSTIASQIPSPQALEGVQLDGPTLVALFEHFADHYLLHLPILDLAKPINSIWNDNRLLFWTIVVISTSKHPVYSPYFPLLQAPFKRLLSEFLVNSIRCIYTVQALLLLCLWPFPVEKQQDDPSWDYSGMAVAATLKLTSNDSQTKWPGSNELCVEESLRLKTWLGCFAVTTNLGAALALPPPMGMVAEMMPRIRSRVQSSLPEEFLIFLDIQDYATRAASMLRNHPATPLQRSLVELLERDLAAIEARISYPSHPRVQLWFLAARLRLCALPMLSQISSKIPNPILDTQSKAIWYMGFHAAIQITNIFAGSASSEEPNSADDSGKLVTIYYPKTYFQILVMASMYLINHLAIDRSISINDKLLAQNQIKKIYETLTHWSREPRDEAARVARVIDLLSRHVQTQDLSSELQQASHDETPPMSIITTGMRLAGKLRSKLPGPFSQPSSESSPAWVSELPEFPGDIEPSLFEGDLLEWNTWLVNMDNIHPTANTSTGYGDH</sequence>
<organism evidence="7 8">
    <name type="scientific">Aspergillus nanangensis</name>
    <dbReference type="NCBI Taxonomy" id="2582783"/>
    <lineage>
        <taxon>Eukaryota</taxon>
        <taxon>Fungi</taxon>
        <taxon>Dikarya</taxon>
        <taxon>Ascomycota</taxon>
        <taxon>Pezizomycotina</taxon>
        <taxon>Eurotiomycetes</taxon>
        <taxon>Eurotiomycetidae</taxon>
        <taxon>Eurotiales</taxon>
        <taxon>Aspergillaceae</taxon>
        <taxon>Aspergillus</taxon>
        <taxon>Aspergillus subgen. Circumdati</taxon>
    </lineage>
</organism>
<dbReference type="InterPro" id="IPR051089">
    <property type="entry name" value="prtT"/>
</dbReference>
<dbReference type="GO" id="GO:0005634">
    <property type="term" value="C:nucleus"/>
    <property type="evidence" value="ECO:0007669"/>
    <property type="project" value="UniProtKB-SubCell"/>
</dbReference>
<protein>
    <recommendedName>
        <fullName evidence="9">Transcription factor domain-containing protein</fullName>
    </recommendedName>
</protein>
<accession>A0AAD4GWF1</accession>
<evidence type="ECO:0000313" key="7">
    <source>
        <dbReference type="EMBL" id="KAF9890458.1"/>
    </source>
</evidence>
<evidence type="ECO:0000256" key="1">
    <source>
        <dbReference type="ARBA" id="ARBA00004123"/>
    </source>
</evidence>
<dbReference type="AlphaFoldDB" id="A0AAD4GWF1"/>
<evidence type="ECO:0000256" key="5">
    <source>
        <dbReference type="ARBA" id="ARBA00023163"/>
    </source>
</evidence>
<dbReference type="EMBL" id="VCAU01000026">
    <property type="protein sequence ID" value="KAF9890458.1"/>
    <property type="molecule type" value="Genomic_DNA"/>
</dbReference>
<dbReference type="GO" id="GO:0000981">
    <property type="term" value="F:DNA-binding transcription factor activity, RNA polymerase II-specific"/>
    <property type="evidence" value="ECO:0007669"/>
    <property type="project" value="TreeGrafter"/>
</dbReference>
<evidence type="ECO:0000313" key="8">
    <source>
        <dbReference type="Proteomes" id="UP001194746"/>
    </source>
</evidence>
<evidence type="ECO:0000256" key="2">
    <source>
        <dbReference type="ARBA" id="ARBA00022833"/>
    </source>
</evidence>